<gene>
    <name evidence="1" type="ORF">BLNAU_10590</name>
</gene>
<protein>
    <submittedName>
        <fullName evidence="1">Uncharacterized protein</fullName>
    </submittedName>
</protein>
<name>A0ABQ9XRZ3_9EUKA</name>
<dbReference type="Proteomes" id="UP001281761">
    <property type="component" value="Unassembled WGS sequence"/>
</dbReference>
<dbReference type="InterPro" id="IPR016024">
    <property type="entry name" value="ARM-type_fold"/>
</dbReference>
<organism evidence="1 2">
    <name type="scientific">Blattamonas nauphoetae</name>
    <dbReference type="NCBI Taxonomy" id="2049346"/>
    <lineage>
        <taxon>Eukaryota</taxon>
        <taxon>Metamonada</taxon>
        <taxon>Preaxostyla</taxon>
        <taxon>Oxymonadida</taxon>
        <taxon>Blattamonas</taxon>
    </lineage>
</organism>
<keyword evidence="2" id="KW-1185">Reference proteome</keyword>
<evidence type="ECO:0000313" key="2">
    <source>
        <dbReference type="Proteomes" id="UP001281761"/>
    </source>
</evidence>
<sequence length="356" mass="40341">MITRSISILLAKDTKSVCLSNDVIYVPSFMIVDPDTIGTIQKLSPLFHSLVDFVKDGNTLDETASRRACTLLEAIAPHLGISMSPESGLTYLYPKSKDTIAGFADSLVTLLISSNENIVKATLSLLNEIMWQVGPLTRFSFLASGFFGLLPKAFYFQEMHVLPGHKLFLMDIVSWMMDDSNPTHSRLICRRRNITITTFREIFIDKFIQPIEPFLEFVFQNRRKIEDTPDSRYFSQMLGEIIEKSPLMDQMTKFVLSSSFALTSTDCLVLFDSDVIPIELLQKTMYAIWMWAQGSPTVQKRGRQILTQLNEEGLSDELDLHIRSVGYDLTVPQKGFLGMKLIRQMGGNTPDIRLNN</sequence>
<proteinExistence type="predicted"/>
<dbReference type="SUPFAM" id="SSF48371">
    <property type="entry name" value="ARM repeat"/>
    <property type="match status" value="1"/>
</dbReference>
<evidence type="ECO:0000313" key="1">
    <source>
        <dbReference type="EMBL" id="KAK2954422.1"/>
    </source>
</evidence>
<dbReference type="EMBL" id="JARBJD010000078">
    <property type="protein sequence ID" value="KAK2954422.1"/>
    <property type="molecule type" value="Genomic_DNA"/>
</dbReference>
<comment type="caution">
    <text evidence="1">The sequence shown here is derived from an EMBL/GenBank/DDBJ whole genome shotgun (WGS) entry which is preliminary data.</text>
</comment>
<accession>A0ABQ9XRZ3</accession>
<reference evidence="1 2" key="1">
    <citation type="journal article" date="2022" name="bioRxiv">
        <title>Genomics of Preaxostyla Flagellates Illuminates Evolutionary Transitions and the Path Towards Mitochondrial Loss.</title>
        <authorList>
            <person name="Novak L.V.F."/>
            <person name="Treitli S.C."/>
            <person name="Pyrih J."/>
            <person name="Halakuc P."/>
            <person name="Pipaliya S.V."/>
            <person name="Vacek V."/>
            <person name="Brzon O."/>
            <person name="Soukal P."/>
            <person name="Eme L."/>
            <person name="Dacks J.B."/>
            <person name="Karnkowska A."/>
            <person name="Elias M."/>
            <person name="Hampl V."/>
        </authorList>
    </citation>
    <scope>NUCLEOTIDE SEQUENCE [LARGE SCALE GENOMIC DNA]</scope>
    <source>
        <strain evidence="1">NAU3</strain>
        <tissue evidence="1">Gut</tissue>
    </source>
</reference>